<dbReference type="PANTHER" id="PTHR11579:SF18">
    <property type="entry name" value="PROTEIN-L-ISOASPARTATE O-METHYLTRANSFERASE"/>
    <property type="match status" value="1"/>
</dbReference>
<dbReference type="AlphaFoldDB" id="A0A2G1QR66"/>
<dbReference type="SUPFAM" id="SSF53335">
    <property type="entry name" value="S-adenosyl-L-methionine-dependent methyltransferases"/>
    <property type="match status" value="1"/>
</dbReference>
<dbReference type="PANTHER" id="PTHR11579">
    <property type="entry name" value="PROTEIN-L-ISOASPARTATE O-METHYLTRANSFERASE"/>
    <property type="match status" value="1"/>
</dbReference>
<dbReference type="Pfam" id="PF01135">
    <property type="entry name" value="PCMT"/>
    <property type="match status" value="1"/>
</dbReference>
<dbReference type="GO" id="GO:0004719">
    <property type="term" value="F:protein-L-isoaspartate (D-aspartate) O-methyltransferase activity"/>
    <property type="evidence" value="ECO:0007669"/>
    <property type="project" value="InterPro"/>
</dbReference>
<name>A0A2G1QR66_9HYPH</name>
<protein>
    <recommendedName>
        <fullName evidence="2">Protein-L-isoaspartate O-methyltransferase</fullName>
    </recommendedName>
    <alternativeName>
        <fullName evidence="3">Protein L-isoaspartyl methyltransferase</fullName>
    </alternativeName>
</protein>
<evidence type="ECO:0000256" key="3">
    <source>
        <dbReference type="ARBA" id="ARBA00030757"/>
    </source>
</evidence>
<keyword evidence="4" id="KW-0489">Methyltransferase</keyword>
<evidence type="ECO:0000256" key="1">
    <source>
        <dbReference type="ARBA" id="ARBA00005369"/>
    </source>
</evidence>
<sequence>MTSDFSLLRRHMVDSQLRTTSVTALDVLEAFLTVPREAFVPLRKRAVAYIDEDIAVAQGRFLMEPSPFARLVQLAAVKPEDVVLDVGCATGYSAAILSRLASSVIAVESDADLAAQATESLVDLGYDNVVVLNQALERGCPEEAPYDVIVIEGAVDEVPQALTAQLRDGGRLVAVEGVGNAGIAKIFVKDGDVVSARRAFNCSIRPLPGFEAEAQFQF</sequence>
<dbReference type="OrthoDB" id="9798496at2"/>
<dbReference type="GO" id="GO:0032259">
    <property type="term" value="P:methylation"/>
    <property type="evidence" value="ECO:0007669"/>
    <property type="project" value="UniProtKB-KW"/>
</dbReference>
<proteinExistence type="inferred from homology"/>
<dbReference type="EMBL" id="PDVP01000002">
    <property type="protein sequence ID" value="PHP67992.1"/>
    <property type="molecule type" value="Genomic_DNA"/>
</dbReference>
<dbReference type="GO" id="GO:0005737">
    <property type="term" value="C:cytoplasm"/>
    <property type="evidence" value="ECO:0007669"/>
    <property type="project" value="TreeGrafter"/>
</dbReference>
<dbReference type="InterPro" id="IPR029063">
    <property type="entry name" value="SAM-dependent_MTases_sf"/>
</dbReference>
<reference evidence="4 5" key="1">
    <citation type="submission" date="2017-10" db="EMBL/GenBank/DDBJ databases">
        <title>Sedimentibacterium mangrovi gen. nov., sp. nov., a novel member of family Phyllobacteriacea isolated from mangrove sediment.</title>
        <authorList>
            <person name="Liao H."/>
            <person name="Tian Y."/>
        </authorList>
    </citation>
    <scope>NUCLEOTIDE SEQUENCE [LARGE SCALE GENOMIC DNA]</scope>
    <source>
        <strain evidence="4 5">X9-2-2</strain>
    </source>
</reference>
<dbReference type="CDD" id="cd02440">
    <property type="entry name" value="AdoMet_MTases"/>
    <property type="match status" value="1"/>
</dbReference>
<dbReference type="RefSeq" id="WP_099304347.1">
    <property type="nucleotide sequence ID" value="NZ_PDVP01000002.1"/>
</dbReference>
<keyword evidence="4" id="KW-0808">Transferase</keyword>
<evidence type="ECO:0000313" key="5">
    <source>
        <dbReference type="Proteomes" id="UP000221168"/>
    </source>
</evidence>
<evidence type="ECO:0000256" key="2">
    <source>
        <dbReference type="ARBA" id="ARBA00013346"/>
    </source>
</evidence>
<comment type="similarity">
    <text evidence="1">Belongs to the methyltransferase superfamily. L-isoaspartyl/D-aspartyl protein methyltransferase family.</text>
</comment>
<gene>
    <name evidence="4" type="ORF">CSC94_04800</name>
</gene>
<keyword evidence="5" id="KW-1185">Reference proteome</keyword>
<dbReference type="InterPro" id="IPR000682">
    <property type="entry name" value="PCMT"/>
</dbReference>
<dbReference type="Gene3D" id="3.40.50.150">
    <property type="entry name" value="Vaccinia Virus protein VP39"/>
    <property type="match status" value="1"/>
</dbReference>
<dbReference type="Proteomes" id="UP000221168">
    <property type="component" value="Unassembled WGS sequence"/>
</dbReference>
<organism evidence="4 5">
    <name type="scientific">Zhengella mangrovi</name>
    <dbReference type="NCBI Taxonomy" id="1982044"/>
    <lineage>
        <taxon>Bacteria</taxon>
        <taxon>Pseudomonadati</taxon>
        <taxon>Pseudomonadota</taxon>
        <taxon>Alphaproteobacteria</taxon>
        <taxon>Hyphomicrobiales</taxon>
        <taxon>Notoacmeibacteraceae</taxon>
        <taxon>Zhengella</taxon>
    </lineage>
</organism>
<comment type="caution">
    <text evidence="4">The sequence shown here is derived from an EMBL/GenBank/DDBJ whole genome shotgun (WGS) entry which is preliminary data.</text>
</comment>
<evidence type="ECO:0000313" key="4">
    <source>
        <dbReference type="EMBL" id="PHP67992.1"/>
    </source>
</evidence>
<accession>A0A2G1QR66</accession>